<dbReference type="Proteomes" id="UP001165413">
    <property type="component" value="Unassembled WGS sequence"/>
</dbReference>
<keyword evidence="12" id="KW-0969">Cilium</keyword>
<keyword evidence="13" id="KW-1185">Reference proteome</keyword>
<evidence type="ECO:0000256" key="11">
    <source>
        <dbReference type="SAM" id="SignalP"/>
    </source>
</evidence>
<evidence type="ECO:0000256" key="4">
    <source>
        <dbReference type="ARBA" id="ARBA00022475"/>
    </source>
</evidence>
<accession>A0AA41X5L7</accession>
<evidence type="ECO:0000256" key="1">
    <source>
        <dbReference type="ARBA" id="ARBA00002254"/>
    </source>
</evidence>
<comment type="caution">
    <text evidence="12">The sequence shown here is derived from an EMBL/GenBank/DDBJ whole genome shotgun (WGS) entry which is preliminary data.</text>
</comment>
<keyword evidence="11" id="KW-0732">Signal</keyword>
<dbReference type="PANTHER" id="PTHR35091">
    <property type="entry name" value="FLAGELLAR PROTEIN FLIL"/>
    <property type="match status" value="1"/>
</dbReference>
<dbReference type="GO" id="GO:0005886">
    <property type="term" value="C:plasma membrane"/>
    <property type="evidence" value="ECO:0007669"/>
    <property type="project" value="UniProtKB-SubCell"/>
</dbReference>
<gene>
    <name evidence="12" type="primary">fliL</name>
    <name evidence="12" type="ORF">NLF92_08820</name>
</gene>
<keyword evidence="8" id="KW-1133">Transmembrane helix</keyword>
<proteinExistence type="inferred from homology"/>
<dbReference type="RefSeq" id="WP_254100945.1">
    <property type="nucleotide sequence ID" value="NZ_JANATA010000014.1"/>
</dbReference>
<evidence type="ECO:0000256" key="5">
    <source>
        <dbReference type="ARBA" id="ARBA00022500"/>
    </source>
</evidence>
<dbReference type="AlphaFoldDB" id="A0AA41X5L7"/>
<keyword evidence="4" id="KW-1003">Cell membrane</keyword>
<evidence type="ECO:0000313" key="13">
    <source>
        <dbReference type="Proteomes" id="UP001165413"/>
    </source>
</evidence>
<organism evidence="12 13">
    <name type="scientific">Opacimonas viscosa</name>
    <dbReference type="NCBI Taxonomy" id="2961944"/>
    <lineage>
        <taxon>Bacteria</taxon>
        <taxon>Pseudomonadati</taxon>
        <taxon>Pseudomonadota</taxon>
        <taxon>Gammaproteobacteria</taxon>
        <taxon>Alteromonadales</taxon>
        <taxon>Alteromonadaceae</taxon>
        <taxon>Opacimonas</taxon>
    </lineage>
</organism>
<name>A0AA41X5L7_9ALTE</name>
<keyword evidence="5 10" id="KW-0145">Chemotaxis</keyword>
<dbReference type="EMBL" id="JANATA010000014">
    <property type="protein sequence ID" value="MCP3429044.1"/>
    <property type="molecule type" value="Genomic_DNA"/>
</dbReference>
<comment type="function">
    <text evidence="1 10">Controls the rotational direction of flagella during chemotaxis.</text>
</comment>
<dbReference type="Pfam" id="PF03748">
    <property type="entry name" value="FliL"/>
    <property type="match status" value="1"/>
</dbReference>
<keyword evidence="9 10" id="KW-0472">Membrane</keyword>
<feature type="chain" id="PRO_5041449152" description="Flagellar protein FliL" evidence="11">
    <location>
        <begin position="20"/>
        <end position="127"/>
    </location>
</feature>
<keyword evidence="6" id="KW-0812">Transmembrane</keyword>
<evidence type="ECO:0000256" key="3">
    <source>
        <dbReference type="ARBA" id="ARBA00008281"/>
    </source>
</evidence>
<dbReference type="GO" id="GO:0006935">
    <property type="term" value="P:chemotaxis"/>
    <property type="evidence" value="ECO:0007669"/>
    <property type="project" value="UniProtKB-KW"/>
</dbReference>
<evidence type="ECO:0000313" key="12">
    <source>
        <dbReference type="EMBL" id="MCP3429044.1"/>
    </source>
</evidence>
<protein>
    <recommendedName>
        <fullName evidence="10">Flagellar protein FliL</fullName>
    </recommendedName>
</protein>
<dbReference type="InterPro" id="IPR005503">
    <property type="entry name" value="FliL"/>
</dbReference>
<dbReference type="GO" id="GO:0009425">
    <property type="term" value="C:bacterial-type flagellum basal body"/>
    <property type="evidence" value="ECO:0007669"/>
    <property type="project" value="InterPro"/>
</dbReference>
<keyword evidence="12" id="KW-0966">Cell projection</keyword>
<evidence type="ECO:0000256" key="10">
    <source>
        <dbReference type="RuleBase" id="RU364125"/>
    </source>
</evidence>
<keyword evidence="10" id="KW-0997">Cell inner membrane</keyword>
<dbReference type="GO" id="GO:0071978">
    <property type="term" value="P:bacterial-type flagellum-dependent swarming motility"/>
    <property type="evidence" value="ECO:0007669"/>
    <property type="project" value="TreeGrafter"/>
</dbReference>
<comment type="similarity">
    <text evidence="3 10">Belongs to the FliL family.</text>
</comment>
<evidence type="ECO:0000256" key="2">
    <source>
        <dbReference type="ARBA" id="ARBA00004162"/>
    </source>
</evidence>
<reference evidence="12" key="1">
    <citation type="submission" date="2022-07" db="EMBL/GenBank/DDBJ databases">
        <title>Characterization of the Novel Bacterium Alteromonas immobilis LMIT006 and Alteromonas gregis LMIT007.</title>
        <authorList>
            <person name="Lin X."/>
        </authorList>
    </citation>
    <scope>NUCLEOTIDE SEQUENCE</scope>
    <source>
        <strain evidence="12">LMIT007</strain>
    </source>
</reference>
<feature type="signal peptide" evidence="11">
    <location>
        <begin position="1"/>
        <end position="19"/>
    </location>
</feature>
<comment type="subcellular location">
    <subcellularLocation>
        <location evidence="10">Cell inner membrane</location>
    </subcellularLocation>
    <subcellularLocation>
        <location evidence="2">Cell membrane</location>
        <topology evidence="2">Single-pass membrane protein</topology>
    </subcellularLocation>
</comment>
<keyword evidence="12" id="KW-0282">Flagellum</keyword>
<evidence type="ECO:0000256" key="8">
    <source>
        <dbReference type="ARBA" id="ARBA00022989"/>
    </source>
</evidence>
<evidence type="ECO:0000256" key="7">
    <source>
        <dbReference type="ARBA" id="ARBA00022779"/>
    </source>
</evidence>
<evidence type="ECO:0000256" key="6">
    <source>
        <dbReference type="ARBA" id="ARBA00022692"/>
    </source>
</evidence>
<sequence>MRIFLLFILLSLPAIPSKAENIGYVSMEPEIVTNYITESASKIGFVRMSIDLMTEDVEFIPMVESHLPLLRATVIEILGQHQAYKVKSLTGREEIRLQIKKELNALLELETGAPRIKEVLLTKYLYQ</sequence>
<evidence type="ECO:0000256" key="9">
    <source>
        <dbReference type="ARBA" id="ARBA00023136"/>
    </source>
</evidence>
<keyword evidence="7 10" id="KW-0283">Flagellar rotation</keyword>
<dbReference type="PANTHER" id="PTHR35091:SF5">
    <property type="entry name" value="FLAGELLAR PROTEIN FLIL"/>
    <property type="match status" value="1"/>
</dbReference>